<keyword evidence="2" id="KW-0238">DNA-binding</keyword>
<dbReference type="OrthoDB" id="9791143at2"/>
<dbReference type="InterPro" id="IPR002577">
    <property type="entry name" value="HTH_HxlR"/>
</dbReference>
<dbReference type="GeneID" id="87587314"/>
<reference evidence="6 7" key="1">
    <citation type="submission" date="2015-05" db="EMBL/GenBank/DDBJ databases">
        <title>Genome sequencing project for genomic taxonomy and phylogenomics of Bacillus-like bacteria.</title>
        <authorList>
            <person name="Liu B."/>
            <person name="Wang J."/>
            <person name="Zhu Y."/>
            <person name="Liu G."/>
            <person name="Chen Q."/>
            <person name="Chen Z."/>
            <person name="Lan J."/>
            <person name="Che J."/>
            <person name="Ge C."/>
            <person name="Shi H."/>
            <person name="Pan Z."/>
            <person name="Liu X."/>
        </authorList>
    </citation>
    <scope>NUCLEOTIDE SEQUENCE [LARGE SCALE GENOMIC DNA]</scope>
    <source>
        <strain evidence="6 7">DSM 9885</strain>
    </source>
</reference>
<gene>
    <name evidence="6" type="ORF">AA984_19850</name>
    <name evidence="5" type="ORF">BFO01nite_40940</name>
</gene>
<evidence type="ECO:0000256" key="1">
    <source>
        <dbReference type="ARBA" id="ARBA00023015"/>
    </source>
</evidence>
<dbReference type="SUPFAM" id="SSF46785">
    <property type="entry name" value="Winged helix' DNA-binding domain"/>
    <property type="match status" value="1"/>
</dbReference>
<evidence type="ECO:0000313" key="8">
    <source>
        <dbReference type="Proteomes" id="UP000319498"/>
    </source>
</evidence>
<evidence type="ECO:0000313" key="6">
    <source>
        <dbReference type="EMBL" id="KLH97399.1"/>
    </source>
</evidence>
<dbReference type="PANTHER" id="PTHR33204">
    <property type="entry name" value="TRANSCRIPTIONAL REGULATOR, MARR FAMILY"/>
    <property type="match status" value="1"/>
</dbReference>
<dbReference type="Proteomes" id="UP000319498">
    <property type="component" value="Unassembled WGS sequence"/>
</dbReference>
<evidence type="ECO:0000259" key="4">
    <source>
        <dbReference type="PROSITE" id="PS51118"/>
    </source>
</evidence>
<dbReference type="PROSITE" id="PS51118">
    <property type="entry name" value="HTH_HXLR"/>
    <property type="match status" value="1"/>
</dbReference>
<comment type="caution">
    <text evidence="6">The sequence shown here is derived from an EMBL/GenBank/DDBJ whole genome shotgun (WGS) entry which is preliminary data.</text>
</comment>
<evidence type="ECO:0000313" key="5">
    <source>
        <dbReference type="EMBL" id="GED59962.1"/>
    </source>
</evidence>
<evidence type="ECO:0000256" key="2">
    <source>
        <dbReference type="ARBA" id="ARBA00023125"/>
    </source>
</evidence>
<reference evidence="5 8" key="2">
    <citation type="submission" date="2019-06" db="EMBL/GenBank/DDBJ databases">
        <title>Whole genome shotgun sequence of Brevibacillus formosus NBRC 15716.</title>
        <authorList>
            <person name="Hosoyama A."/>
            <person name="Uohara A."/>
            <person name="Ohji S."/>
            <person name="Ichikawa N."/>
        </authorList>
    </citation>
    <scope>NUCLEOTIDE SEQUENCE [LARGE SCALE GENOMIC DNA]</scope>
    <source>
        <strain evidence="5 8">NBRC 15716</strain>
    </source>
</reference>
<evidence type="ECO:0000256" key="3">
    <source>
        <dbReference type="ARBA" id="ARBA00023163"/>
    </source>
</evidence>
<dbReference type="EMBL" id="BJOL01000025">
    <property type="protein sequence ID" value="GED59962.1"/>
    <property type="molecule type" value="Genomic_DNA"/>
</dbReference>
<dbReference type="EMBL" id="LDCN01000006">
    <property type="protein sequence ID" value="KLH97399.1"/>
    <property type="molecule type" value="Genomic_DNA"/>
</dbReference>
<feature type="domain" description="HTH hxlR-type" evidence="4">
    <location>
        <begin position="6"/>
        <end position="104"/>
    </location>
</feature>
<protein>
    <submittedName>
        <fullName evidence="5 6">Transcriptional regulator</fullName>
    </submittedName>
</protein>
<sequence>MKQYNLGIEATLEIIGGKWKALIICLLMSGVKRTSELQRNIHGISQKVLIQQLRELEKDGLVKRYVYQQMPPKVEYSLTEYGVTANKIVDVMCSWGKENIKRRQQQGEAIILLEDKLPEDFGDFGKRD</sequence>
<dbReference type="CDD" id="cd00090">
    <property type="entry name" value="HTH_ARSR"/>
    <property type="match status" value="1"/>
</dbReference>
<evidence type="ECO:0000313" key="7">
    <source>
        <dbReference type="Proteomes" id="UP000035218"/>
    </source>
</evidence>
<dbReference type="Proteomes" id="UP000035218">
    <property type="component" value="Unassembled WGS sequence"/>
</dbReference>
<keyword evidence="1" id="KW-0805">Transcription regulation</keyword>
<dbReference type="GO" id="GO:0003677">
    <property type="term" value="F:DNA binding"/>
    <property type="evidence" value="ECO:0007669"/>
    <property type="project" value="UniProtKB-KW"/>
</dbReference>
<dbReference type="Pfam" id="PF01638">
    <property type="entry name" value="HxlR"/>
    <property type="match status" value="1"/>
</dbReference>
<dbReference type="RefSeq" id="WP_047072180.1">
    <property type="nucleotide sequence ID" value="NZ_BJOL01000025.1"/>
</dbReference>
<dbReference type="PANTHER" id="PTHR33204:SF29">
    <property type="entry name" value="TRANSCRIPTIONAL REGULATOR"/>
    <property type="match status" value="1"/>
</dbReference>
<proteinExistence type="predicted"/>
<organism evidence="6 7">
    <name type="scientific">Brevibacillus formosus</name>
    <dbReference type="NCBI Taxonomy" id="54913"/>
    <lineage>
        <taxon>Bacteria</taxon>
        <taxon>Bacillati</taxon>
        <taxon>Bacillota</taxon>
        <taxon>Bacilli</taxon>
        <taxon>Bacillales</taxon>
        <taxon>Paenibacillaceae</taxon>
        <taxon>Brevibacillus</taxon>
    </lineage>
</organism>
<accession>A0A837KMB3</accession>
<dbReference type="Gene3D" id="1.10.10.10">
    <property type="entry name" value="Winged helix-like DNA-binding domain superfamily/Winged helix DNA-binding domain"/>
    <property type="match status" value="1"/>
</dbReference>
<dbReference type="InterPro" id="IPR036388">
    <property type="entry name" value="WH-like_DNA-bd_sf"/>
</dbReference>
<dbReference type="InterPro" id="IPR011991">
    <property type="entry name" value="ArsR-like_HTH"/>
</dbReference>
<name>A0A837KMB3_9BACL</name>
<dbReference type="AlphaFoldDB" id="A0A837KMB3"/>
<dbReference type="InterPro" id="IPR036390">
    <property type="entry name" value="WH_DNA-bd_sf"/>
</dbReference>
<keyword evidence="3" id="KW-0804">Transcription</keyword>
<keyword evidence="8" id="KW-1185">Reference proteome</keyword>